<evidence type="ECO:0000256" key="1">
    <source>
        <dbReference type="SAM" id="Coils"/>
    </source>
</evidence>
<feature type="compositionally biased region" description="Polar residues" evidence="2">
    <location>
        <begin position="365"/>
        <end position="374"/>
    </location>
</feature>
<evidence type="ECO:0000313" key="3">
    <source>
        <dbReference type="EMBL" id="GEU31422.1"/>
    </source>
</evidence>
<accession>A0A6L2J3T9</accession>
<name>A0A6L2J3T9_TANCI</name>
<evidence type="ECO:0008006" key="4">
    <source>
        <dbReference type="Google" id="ProtNLM"/>
    </source>
</evidence>
<proteinExistence type="predicted"/>
<gene>
    <name evidence="3" type="ORF">Tci_003400</name>
</gene>
<dbReference type="EMBL" id="BKCJ010000249">
    <property type="protein sequence ID" value="GEU31422.1"/>
    <property type="molecule type" value="Genomic_DNA"/>
</dbReference>
<reference evidence="3" key="1">
    <citation type="journal article" date="2019" name="Sci. Rep.">
        <title>Draft genome of Tanacetum cinerariifolium, the natural source of mosquito coil.</title>
        <authorList>
            <person name="Yamashiro T."/>
            <person name="Shiraishi A."/>
            <person name="Satake H."/>
            <person name="Nakayama K."/>
        </authorList>
    </citation>
    <scope>NUCLEOTIDE SEQUENCE</scope>
</reference>
<sequence length="659" mass="75739">MNDKMNDPECVTRKVKISPHDYLKENLLATFTPQKQLTPEQIFWSNELMKLKFEALQERTKVSRPIKVFTVPRHVTSKRSFHSLKHSTEVAQYAVDRKYDAIELKNLLIANDNLIAACLSQEVFSMTTNSELNVARFTEMHVANTTVEACCLALEAELDKDTPDFDYVFVIRKMQASLQGKDNVIRQLKKQLSQLQETRFDTDRTPKLQTTDSQTTKLTKLTSHVTHIQAQNDLFRAENDKIKQHYNELYDSINITRAKHIEHVTKLTTKNVNMKTSVSKDKVKLQVLTREKHAIDVEPIVPRLRNNRDAQLGYLRHLKESVETIHDIVEEAKVLAHIPLIKKKQVTIVTLFDKSDGVNRCPKASGSQPKSNPRPNRISPAKGVNKLPKVKQVWKPKQVRQVWKPTGKVLTTIGHQWRPTGQILNLGKQCPLTRFTPPKVVSAKQSKKRASRTDRPLWHNQSDALSHKFVTQSMTTTLSIENRQSRSFILPEYLANVTKHRRFIAGETRSAQDSHALKPAKPARWPKQTTQKDRINILQYLIHLRMCKDFPTKMMKMFLLVENLRQQNPNNHEWVFNLLVHSSRALSALRRSGLRTASKAAKPYQGDSLKFYLITGSIHTDQRRTVLLAKKDVNLQLHAHTSKPLSLTAKRPTTQLSQL</sequence>
<protein>
    <recommendedName>
        <fullName evidence="4">Integrase, catalytic region, zinc finger, CCHC-type, peptidase aspartic, catalytic</fullName>
    </recommendedName>
</protein>
<comment type="caution">
    <text evidence="3">The sequence shown here is derived from an EMBL/GenBank/DDBJ whole genome shotgun (WGS) entry which is preliminary data.</text>
</comment>
<organism evidence="3">
    <name type="scientific">Tanacetum cinerariifolium</name>
    <name type="common">Dalmatian daisy</name>
    <name type="synonym">Chrysanthemum cinerariifolium</name>
    <dbReference type="NCBI Taxonomy" id="118510"/>
    <lineage>
        <taxon>Eukaryota</taxon>
        <taxon>Viridiplantae</taxon>
        <taxon>Streptophyta</taxon>
        <taxon>Embryophyta</taxon>
        <taxon>Tracheophyta</taxon>
        <taxon>Spermatophyta</taxon>
        <taxon>Magnoliopsida</taxon>
        <taxon>eudicotyledons</taxon>
        <taxon>Gunneridae</taxon>
        <taxon>Pentapetalae</taxon>
        <taxon>asterids</taxon>
        <taxon>campanulids</taxon>
        <taxon>Asterales</taxon>
        <taxon>Asteraceae</taxon>
        <taxon>Asteroideae</taxon>
        <taxon>Anthemideae</taxon>
        <taxon>Anthemidinae</taxon>
        <taxon>Tanacetum</taxon>
    </lineage>
</organism>
<dbReference type="AlphaFoldDB" id="A0A6L2J3T9"/>
<keyword evidence="1" id="KW-0175">Coiled coil</keyword>
<feature type="coiled-coil region" evidence="1">
    <location>
        <begin position="171"/>
        <end position="205"/>
    </location>
</feature>
<feature type="region of interest" description="Disordered" evidence="2">
    <location>
        <begin position="509"/>
        <end position="528"/>
    </location>
</feature>
<evidence type="ECO:0000256" key="2">
    <source>
        <dbReference type="SAM" id="MobiDB-lite"/>
    </source>
</evidence>
<feature type="region of interest" description="Disordered" evidence="2">
    <location>
        <begin position="357"/>
        <end position="389"/>
    </location>
</feature>